<comment type="caution">
    <text evidence="8">The sequence shown here is derived from an EMBL/GenBank/DDBJ whole genome shotgun (WGS) entry which is preliminary data.</text>
</comment>
<dbReference type="InterPro" id="IPR013762">
    <property type="entry name" value="Integrase-like_cat_sf"/>
</dbReference>
<dbReference type="Pfam" id="PF02899">
    <property type="entry name" value="Phage_int_SAM_1"/>
    <property type="match status" value="1"/>
</dbReference>
<dbReference type="EMBL" id="AKAU01000236">
    <property type="protein sequence ID" value="EIM95654.1"/>
    <property type="molecule type" value="Genomic_DNA"/>
</dbReference>
<dbReference type="Gene3D" id="1.10.150.130">
    <property type="match status" value="1"/>
</dbReference>
<keyword evidence="4" id="KW-0233">DNA recombination</keyword>
<dbReference type="InterPro" id="IPR044068">
    <property type="entry name" value="CB"/>
</dbReference>
<keyword evidence="2" id="KW-0229">DNA integration</keyword>
<feature type="domain" description="Tyr recombinase" evidence="6">
    <location>
        <begin position="126"/>
        <end position="313"/>
    </location>
</feature>
<sequence>MKRRSYSDELGRILVRFFQDYLPTLRGMSRHTIHSYRDTLVLLLRFLSAKRHCGIERLDLAAITAESVGQFLTSLERDRHNGIATRNVRLAAIHTFARFLATERPEQLAASQAILGIPFKRGARSAPIEYLEPDEIEALLNAVDRTTAAGRRDYALLSLMFNTGARVQEVLDLRLCDLRAQRPCQVRLQGKGNKVRICPIWPQTARLLQRLVEERPHPLDVNAALFVNSRGDKLTRFGVCYLLRKHLVAAEAVAPTLREKRIHPHSLRHTTAVSMLKSGVDFPTISQWLGHASLDTTMRYSRADIDMKRQALLQVFPDILTTAPTDCRTFERLPIIDWLKRL</sequence>
<evidence type="ECO:0000313" key="9">
    <source>
        <dbReference type="Proteomes" id="UP000004980"/>
    </source>
</evidence>
<dbReference type="PANTHER" id="PTHR30349:SF81">
    <property type="entry name" value="TYROSINE RECOMBINASE XERC"/>
    <property type="match status" value="1"/>
</dbReference>
<proteinExistence type="predicted"/>
<evidence type="ECO:0000259" key="6">
    <source>
        <dbReference type="PROSITE" id="PS51898"/>
    </source>
</evidence>
<keyword evidence="9" id="KW-1185">Reference proteome</keyword>
<keyword evidence="1" id="KW-0159">Chromosome partition</keyword>
<dbReference type="PANTHER" id="PTHR30349">
    <property type="entry name" value="PHAGE INTEGRASE-RELATED"/>
    <property type="match status" value="1"/>
</dbReference>
<dbReference type="InterPro" id="IPR004107">
    <property type="entry name" value="Integrase_SAM-like_N"/>
</dbReference>
<dbReference type="InterPro" id="IPR011010">
    <property type="entry name" value="DNA_brk_join_enz"/>
</dbReference>
<accession>A0ABN0FAJ3</accession>
<gene>
    <name evidence="8" type="ORF">WQE_38174</name>
</gene>
<name>A0ABN0FAJ3_9BURK</name>
<dbReference type="InterPro" id="IPR050090">
    <property type="entry name" value="Tyrosine_recombinase_XerCD"/>
</dbReference>
<evidence type="ECO:0000256" key="1">
    <source>
        <dbReference type="ARBA" id="ARBA00022829"/>
    </source>
</evidence>
<dbReference type="SUPFAM" id="SSF47823">
    <property type="entry name" value="lambda integrase-like, N-terminal domain"/>
    <property type="match status" value="1"/>
</dbReference>
<evidence type="ECO:0000256" key="3">
    <source>
        <dbReference type="ARBA" id="ARBA00023125"/>
    </source>
</evidence>
<evidence type="ECO:0000256" key="4">
    <source>
        <dbReference type="ARBA" id="ARBA00023172"/>
    </source>
</evidence>
<feature type="domain" description="Core-binding (CB)" evidence="7">
    <location>
        <begin position="8"/>
        <end position="101"/>
    </location>
</feature>
<dbReference type="RefSeq" id="WP_009769536.1">
    <property type="nucleotide sequence ID" value="NZ_AKAU01000236.1"/>
</dbReference>
<dbReference type="InterPro" id="IPR010998">
    <property type="entry name" value="Integrase_recombinase_N"/>
</dbReference>
<dbReference type="Gene3D" id="1.10.443.10">
    <property type="entry name" value="Intergrase catalytic core"/>
    <property type="match status" value="1"/>
</dbReference>
<keyword evidence="3 5" id="KW-0238">DNA-binding</keyword>
<reference evidence="8 9" key="1">
    <citation type="journal article" date="2012" name="J. Bacteriol.">
        <title>Draft Genome Sequence of the Soil Bacterium Burkholderia terrae Strain BS001, Which Interacts with Fungal Surface Structures.</title>
        <authorList>
            <person name="Nazir R."/>
            <person name="Hansen M.A."/>
            <person name="Sorensen S."/>
            <person name="van Elsas J.D."/>
        </authorList>
    </citation>
    <scope>NUCLEOTIDE SEQUENCE [LARGE SCALE GENOMIC DNA]</scope>
    <source>
        <strain evidence="8 9">BS001</strain>
    </source>
</reference>
<dbReference type="PROSITE" id="PS51898">
    <property type="entry name" value="TYR_RECOMBINASE"/>
    <property type="match status" value="1"/>
</dbReference>
<evidence type="ECO:0000259" key="7">
    <source>
        <dbReference type="PROSITE" id="PS51900"/>
    </source>
</evidence>
<dbReference type="InterPro" id="IPR002104">
    <property type="entry name" value="Integrase_catalytic"/>
</dbReference>
<dbReference type="PROSITE" id="PS51900">
    <property type="entry name" value="CB"/>
    <property type="match status" value="1"/>
</dbReference>
<organism evidence="8 9">
    <name type="scientific">Paraburkholderia hospita</name>
    <dbReference type="NCBI Taxonomy" id="169430"/>
    <lineage>
        <taxon>Bacteria</taxon>
        <taxon>Pseudomonadati</taxon>
        <taxon>Pseudomonadota</taxon>
        <taxon>Betaproteobacteria</taxon>
        <taxon>Burkholderiales</taxon>
        <taxon>Burkholderiaceae</taxon>
        <taxon>Paraburkholderia</taxon>
    </lineage>
</organism>
<dbReference type="SUPFAM" id="SSF56349">
    <property type="entry name" value="DNA breaking-rejoining enzymes"/>
    <property type="match status" value="1"/>
</dbReference>
<protein>
    <submittedName>
        <fullName evidence="8">Integrase/recombinase</fullName>
    </submittedName>
</protein>
<evidence type="ECO:0000313" key="8">
    <source>
        <dbReference type="EMBL" id="EIM95654.1"/>
    </source>
</evidence>
<dbReference type="Pfam" id="PF00589">
    <property type="entry name" value="Phage_integrase"/>
    <property type="match status" value="1"/>
</dbReference>
<evidence type="ECO:0000256" key="2">
    <source>
        <dbReference type="ARBA" id="ARBA00022908"/>
    </source>
</evidence>
<dbReference type="Proteomes" id="UP000004980">
    <property type="component" value="Unassembled WGS sequence"/>
</dbReference>
<evidence type="ECO:0000256" key="5">
    <source>
        <dbReference type="PROSITE-ProRule" id="PRU01248"/>
    </source>
</evidence>